<dbReference type="Gene3D" id="2.60.120.10">
    <property type="entry name" value="Jelly Rolls"/>
    <property type="match status" value="1"/>
</dbReference>
<dbReference type="Proteomes" id="UP001501237">
    <property type="component" value="Unassembled WGS sequence"/>
</dbReference>
<dbReference type="EMBL" id="BAAAUV010000007">
    <property type="protein sequence ID" value="GAA3213434.1"/>
    <property type="molecule type" value="Genomic_DNA"/>
</dbReference>
<feature type="domain" description="Cupin type-2" evidence="1">
    <location>
        <begin position="38"/>
        <end position="102"/>
    </location>
</feature>
<gene>
    <name evidence="2" type="ORF">GCM10010468_33400</name>
</gene>
<dbReference type="InterPro" id="IPR053146">
    <property type="entry name" value="QDO-like"/>
</dbReference>
<dbReference type="Pfam" id="PF07883">
    <property type="entry name" value="Cupin_2"/>
    <property type="match status" value="1"/>
</dbReference>
<keyword evidence="3" id="KW-1185">Reference proteome</keyword>
<evidence type="ECO:0000313" key="2">
    <source>
        <dbReference type="EMBL" id="GAA3213434.1"/>
    </source>
</evidence>
<dbReference type="InterPro" id="IPR014710">
    <property type="entry name" value="RmlC-like_jellyroll"/>
</dbReference>
<comment type="caution">
    <text evidence="2">The sequence shown here is derived from an EMBL/GenBank/DDBJ whole genome shotgun (WGS) entry which is preliminary data.</text>
</comment>
<accession>A0ABP6QAC2</accession>
<dbReference type="InterPro" id="IPR011051">
    <property type="entry name" value="RmlC_Cupin_sf"/>
</dbReference>
<organism evidence="2 3">
    <name type="scientific">Actinocorallia longicatena</name>
    <dbReference type="NCBI Taxonomy" id="111803"/>
    <lineage>
        <taxon>Bacteria</taxon>
        <taxon>Bacillati</taxon>
        <taxon>Actinomycetota</taxon>
        <taxon>Actinomycetes</taxon>
        <taxon>Streptosporangiales</taxon>
        <taxon>Thermomonosporaceae</taxon>
        <taxon>Actinocorallia</taxon>
    </lineage>
</organism>
<dbReference type="RefSeq" id="WP_344829013.1">
    <property type="nucleotide sequence ID" value="NZ_BAAAUV010000007.1"/>
</dbReference>
<dbReference type="PANTHER" id="PTHR36440">
    <property type="entry name" value="PUTATIVE (AFU_ORTHOLOGUE AFUA_8G07350)-RELATED"/>
    <property type="match status" value="1"/>
</dbReference>
<proteinExistence type="predicted"/>
<dbReference type="SUPFAM" id="SSF51182">
    <property type="entry name" value="RmlC-like cupins"/>
    <property type="match status" value="1"/>
</dbReference>
<dbReference type="InterPro" id="IPR013096">
    <property type="entry name" value="Cupin_2"/>
</dbReference>
<reference evidence="3" key="1">
    <citation type="journal article" date="2019" name="Int. J. Syst. Evol. Microbiol.">
        <title>The Global Catalogue of Microorganisms (GCM) 10K type strain sequencing project: providing services to taxonomists for standard genome sequencing and annotation.</title>
        <authorList>
            <consortium name="The Broad Institute Genomics Platform"/>
            <consortium name="The Broad Institute Genome Sequencing Center for Infectious Disease"/>
            <person name="Wu L."/>
            <person name="Ma J."/>
        </authorList>
    </citation>
    <scope>NUCLEOTIDE SEQUENCE [LARGE SCALE GENOMIC DNA]</scope>
    <source>
        <strain evidence="3">JCM 9377</strain>
    </source>
</reference>
<evidence type="ECO:0000259" key="1">
    <source>
        <dbReference type="Pfam" id="PF07883"/>
    </source>
</evidence>
<dbReference type="PANTHER" id="PTHR36440:SF1">
    <property type="entry name" value="PUTATIVE (AFU_ORTHOLOGUE AFUA_8G07350)-RELATED"/>
    <property type="match status" value="1"/>
</dbReference>
<name>A0ABP6QAC2_9ACTN</name>
<sequence>MLVRANANEIHDADPNSVLHLIADTETVTSNRSVFRDGSDGAPPHFHTRASEMFYVLGGELEMLVDDQVLTLTKGDFLLVPPRTPHAFGAVAGKDADVLCVFTPGMGRFDYYRLLDRVQRGEADPKEIAASSQRFDNHYFESPLWKKTRERVSPGGA</sequence>
<protein>
    <submittedName>
        <fullName evidence="2">Cupin domain-containing protein</fullName>
    </submittedName>
</protein>
<evidence type="ECO:0000313" key="3">
    <source>
        <dbReference type="Proteomes" id="UP001501237"/>
    </source>
</evidence>